<reference evidence="2" key="1">
    <citation type="journal article" date="2020" name="G3 (Bethesda)">
        <title>High-Quality Assemblies for Three Invasive Social Wasps from the &lt;i&gt;Vespula&lt;/i&gt; Genus.</title>
        <authorList>
            <person name="Harrop T.W.R."/>
            <person name="Guhlin J."/>
            <person name="McLaughlin G.M."/>
            <person name="Permina E."/>
            <person name="Stockwell P."/>
            <person name="Gilligan J."/>
            <person name="Le Lec M.F."/>
            <person name="Gruber M.A.M."/>
            <person name="Quinn O."/>
            <person name="Lovegrove M."/>
            <person name="Duncan E.J."/>
            <person name="Remnant E.J."/>
            <person name="Van Eeckhoven J."/>
            <person name="Graham B."/>
            <person name="Knapp R.A."/>
            <person name="Langford K.W."/>
            <person name="Kronenberg Z."/>
            <person name="Press M.O."/>
            <person name="Eacker S.M."/>
            <person name="Wilson-Rankin E.E."/>
            <person name="Purcell J."/>
            <person name="Lester P.J."/>
            <person name="Dearden P.K."/>
        </authorList>
    </citation>
    <scope>NUCLEOTIDE SEQUENCE</scope>
    <source>
        <strain evidence="2">Volc-1</strain>
    </source>
</reference>
<keyword evidence="3" id="KW-1185">Reference proteome</keyword>
<organism evidence="2 3">
    <name type="scientific">Vespula pensylvanica</name>
    <name type="common">Western yellow jacket</name>
    <name type="synonym">Wasp</name>
    <dbReference type="NCBI Taxonomy" id="30213"/>
    <lineage>
        <taxon>Eukaryota</taxon>
        <taxon>Metazoa</taxon>
        <taxon>Ecdysozoa</taxon>
        <taxon>Arthropoda</taxon>
        <taxon>Hexapoda</taxon>
        <taxon>Insecta</taxon>
        <taxon>Pterygota</taxon>
        <taxon>Neoptera</taxon>
        <taxon>Endopterygota</taxon>
        <taxon>Hymenoptera</taxon>
        <taxon>Apocrita</taxon>
        <taxon>Aculeata</taxon>
        <taxon>Vespoidea</taxon>
        <taxon>Vespidae</taxon>
        <taxon>Vespinae</taxon>
        <taxon>Vespula</taxon>
    </lineage>
</organism>
<gene>
    <name evidence="2" type="ORF">H0235_016365</name>
</gene>
<comment type="caution">
    <text evidence="2">The sequence shown here is derived from an EMBL/GenBank/DDBJ whole genome shotgun (WGS) entry which is preliminary data.</text>
</comment>
<feature type="compositionally biased region" description="Basic and acidic residues" evidence="1">
    <location>
        <begin position="12"/>
        <end position="23"/>
    </location>
</feature>
<sequence length="167" mass="18905">MRSRMTFRGGTTRRDPRLKGRENTRTLEGVRERTRNTVREGSLDRSSAAAVLYVSSGSGWWSVEATTVAAFALLDENANVSSEIDISSFFSSTTKLCDGYTQRTMEYICEKTRDVMFWELRSFVRPKTPVRDNGVPQALNMYRLKSVTAFRAIPPNDRAFLPDAFNG</sequence>
<dbReference type="EMBL" id="JACSDY010000020">
    <property type="protein sequence ID" value="KAF7396828.1"/>
    <property type="molecule type" value="Genomic_DNA"/>
</dbReference>
<feature type="region of interest" description="Disordered" evidence="1">
    <location>
        <begin position="1"/>
        <end position="23"/>
    </location>
</feature>
<evidence type="ECO:0000313" key="3">
    <source>
        <dbReference type="Proteomes" id="UP000600918"/>
    </source>
</evidence>
<evidence type="ECO:0000256" key="1">
    <source>
        <dbReference type="SAM" id="MobiDB-lite"/>
    </source>
</evidence>
<proteinExistence type="predicted"/>
<evidence type="ECO:0000313" key="2">
    <source>
        <dbReference type="EMBL" id="KAF7396828.1"/>
    </source>
</evidence>
<dbReference type="Proteomes" id="UP000600918">
    <property type="component" value="Unassembled WGS sequence"/>
</dbReference>
<accession>A0A834N747</accession>
<protein>
    <submittedName>
        <fullName evidence="2">Uncharacterized protein</fullName>
    </submittedName>
</protein>
<dbReference type="AlphaFoldDB" id="A0A834N747"/>
<name>A0A834N747_VESPE</name>